<dbReference type="PANTHER" id="PTHR31084">
    <property type="entry name" value="ALPHA-L-FUCOSIDASE 2"/>
    <property type="match status" value="1"/>
</dbReference>
<dbReference type="PIRSF" id="PIRSF007663">
    <property type="entry name" value="UCP007663"/>
    <property type="match status" value="1"/>
</dbReference>
<feature type="transmembrane region" description="Helical" evidence="1">
    <location>
        <begin position="12"/>
        <end position="28"/>
    </location>
</feature>
<dbReference type="Pfam" id="PF14498">
    <property type="entry name" value="Glyco_hyd_65N_2"/>
    <property type="match status" value="1"/>
</dbReference>
<evidence type="ECO:0000259" key="2">
    <source>
        <dbReference type="Pfam" id="PF14498"/>
    </source>
</evidence>
<evidence type="ECO:0000313" key="5">
    <source>
        <dbReference type="EMBL" id="GGW42047.1"/>
    </source>
</evidence>
<accession>A0A918J330</accession>
<dbReference type="Proteomes" id="UP000634668">
    <property type="component" value="Unassembled WGS sequence"/>
</dbReference>
<sequence>MDFIFKKYTSFFKNLAVGFLILFFWLIYSCSNTTINEPKNNQSIWFENPANNWNEAIPIGNGTLGGMVYGGIESDTIKINEETLWSGGPRDLQNLTAINYLPRIRKLLLEHKTKEAEALIDSTMLGEYNECYLPMGDLIISQISEGKATNYKRQLDLNKGIVDVTYNLDNVIYKKEVFASFPDKAIIVKMSADKSGQLNFSTSLTSLLKHSVEIKDNRIILSGNAPKHAYPHYLGKKDALYEEGYGMRFNMVLHIRNKGGNVTTEKDKLIVQNADEVELLFTATTSFNGYDKDPVKDGKDYEQIAKNTVESLSKTDYSKLKSRHLKDYKGLYDRVSIDLGKSSKDSIPTDERIKSFSPGTDPSLTALYYQFGRYLLISSSRPGEFAQPANLQGIWSRLLQPAWSANWTLNCNAQINYWPVETANLSELHLPLVELTKELSVDGAKTARNMYEANGWIAHHNADIWRTTSPVGGSGLWAIYQVGSAWLCHHLWEHYEFTQDKEYLKEVYPIMKGAAQFYLDNLQRDEDGFLVTNPSESFENYFVKPDGEKGWACVGATQDMQIIRDLFQNCKLAISELDTDKEFGVKLDAYLSQLLPMRISPSTGRLQEWKDDWKAATPFAGQVAHGWGLAVGNQISPRTTPELAEAFTKTLEYRKPWEANNSGSWTGSFSAKFWARLGNEEMLQKVLDEHFEKALFPNLTSNFGGFWEIDGNLGITASIGEMLLQSHDGEIEVLPALPSFYPNGKVEGLKARGGFTVDMEWSGGILKQVRVHSQSGEKAVLRYGEQLREINIDKDRDVNFYF</sequence>
<evidence type="ECO:0000313" key="6">
    <source>
        <dbReference type="Proteomes" id="UP000634668"/>
    </source>
</evidence>
<protein>
    <submittedName>
        <fullName evidence="5">Alpha/beta hydrolase</fullName>
    </submittedName>
</protein>
<keyword evidence="1" id="KW-0472">Membrane</keyword>
<dbReference type="EMBL" id="BMWP01000021">
    <property type="protein sequence ID" value="GGW42047.1"/>
    <property type="molecule type" value="Genomic_DNA"/>
</dbReference>
<dbReference type="InterPro" id="IPR049053">
    <property type="entry name" value="AFCA-like_C"/>
</dbReference>
<gene>
    <name evidence="5" type="ORF">GCM10007383_28390</name>
</gene>
<keyword evidence="6" id="KW-1185">Reference proteome</keyword>
<dbReference type="InterPro" id="IPR054363">
    <property type="entry name" value="GH95_cat"/>
</dbReference>
<keyword evidence="1" id="KW-0812">Transmembrane</keyword>
<name>A0A918J330_9FLAO</name>
<feature type="domain" description="Alpha fucosidase A-like C-terminal" evidence="3">
    <location>
        <begin position="725"/>
        <end position="788"/>
    </location>
</feature>
<dbReference type="InterPro" id="IPR008928">
    <property type="entry name" value="6-hairpin_glycosidase_sf"/>
</dbReference>
<dbReference type="AlphaFoldDB" id="A0A918J330"/>
<dbReference type="InterPro" id="IPR027414">
    <property type="entry name" value="GH95_N_dom"/>
</dbReference>
<evidence type="ECO:0000259" key="3">
    <source>
        <dbReference type="Pfam" id="PF21307"/>
    </source>
</evidence>
<dbReference type="InterPro" id="IPR016518">
    <property type="entry name" value="Alpha-L-fucosidase"/>
</dbReference>
<evidence type="ECO:0000259" key="4">
    <source>
        <dbReference type="Pfam" id="PF22124"/>
    </source>
</evidence>
<dbReference type="Pfam" id="PF21307">
    <property type="entry name" value="Glyco_hydro_95_C"/>
    <property type="match status" value="1"/>
</dbReference>
<evidence type="ECO:0000256" key="1">
    <source>
        <dbReference type="SAM" id="Phobius"/>
    </source>
</evidence>
<organism evidence="5 6">
    <name type="scientific">Arenibacter certesii</name>
    <dbReference type="NCBI Taxonomy" id="228955"/>
    <lineage>
        <taxon>Bacteria</taxon>
        <taxon>Pseudomonadati</taxon>
        <taxon>Bacteroidota</taxon>
        <taxon>Flavobacteriia</taxon>
        <taxon>Flavobacteriales</taxon>
        <taxon>Flavobacteriaceae</taxon>
        <taxon>Arenibacter</taxon>
    </lineage>
</organism>
<proteinExistence type="predicted"/>
<dbReference type="PROSITE" id="PS51257">
    <property type="entry name" value="PROKAR_LIPOPROTEIN"/>
    <property type="match status" value="1"/>
</dbReference>
<reference evidence="5" key="2">
    <citation type="submission" date="2020-09" db="EMBL/GenBank/DDBJ databases">
        <authorList>
            <person name="Sun Q."/>
            <person name="Kim S."/>
        </authorList>
    </citation>
    <scope>NUCLEOTIDE SEQUENCE</scope>
    <source>
        <strain evidence="5">KCTC 12113</strain>
    </source>
</reference>
<dbReference type="GO" id="GO:0005975">
    <property type="term" value="P:carbohydrate metabolic process"/>
    <property type="evidence" value="ECO:0007669"/>
    <property type="project" value="InterPro"/>
</dbReference>
<dbReference type="InterPro" id="IPR013780">
    <property type="entry name" value="Glyco_hydro_b"/>
</dbReference>
<reference evidence="5" key="1">
    <citation type="journal article" date="2014" name="Int. J. Syst. Evol. Microbiol.">
        <title>Complete genome sequence of Corynebacterium casei LMG S-19264T (=DSM 44701T), isolated from a smear-ripened cheese.</title>
        <authorList>
            <consortium name="US DOE Joint Genome Institute (JGI-PGF)"/>
            <person name="Walter F."/>
            <person name="Albersmeier A."/>
            <person name="Kalinowski J."/>
            <person name="Ruckert C."/>
        </authorList>
    </citation>
    <scope>NUCLEOTIDE SEQUENCE</scope>
    <source>
        <strain evidence="5">KCTC 12113</strain>
    </source>
</reference>
<keyword evidence="1" id="KW-1133">Transmembrane helix</keyword>
<dbReference type="Pfam" id="PF22124">
    <property type="entry name" value="Glyco_hydro_95_cat"/>
    <property type="match status" value="1"/>
</dbReference>
<dbReference type="Gene3D" id="1.50.10.10">
    <property type="match status" value="1"/>
</dbReference>
<dbReference type="PANTHER" id="PTHR31084:SF0">
    <property type="entry name" value="ALPHA-L-FUCOSIDASE 2"/>
    <property type="match status" value="1"/>
</dbReference>
<dbReference type="GO" id="GO:0004560">
    <property type="term" value="F:alpha-L-fucosidase activity"/>
    <property type="evidence" value="ECO:0007669"/>
    <property type="project" value="InterPro"/>
</dbReference>
<dbReference type="RefSeq" id="WP_157373894.1">
    <property type="nucleotide sequence ID" value="NZ_BMWP01000021.1"/>
</dbReference>
<dbReference type="SUPFAM" id="SSF48208">
    <property type="entry name" value="Six-hairpin glycosidases"/>
    <property type="match status" value="1"/>
</dbReference>
<feature type="domain" description="Glycosyl hydrolase family 95 N-terminal" evidence="2">
    <location>
        <begin position="44"/>
        <end position="289"/>
    </location>
</feature>
<comment type="caution">
    <text evidence="5">The sequence shown here is derived from an EMBL/GenBank/DDBJ whole genome shotgun (WGS) entry which is preliminary data.</text>
</comment>
<dbReference type="InterPro" id="IPR012341">
    <property type="entry name" value="6hp_glycosidase-like_sf"/>
</dbReference>
<keyword evidence="5" id="KW-0378">Hydrolase</keyword>
<feature type="domain" description="Glycosyl hydrolase family 95 catalytic" evidence="4">
    <location>
        <begin position="317"/>
        <end position="723"/>
    </location>
</feature>
<dbReference type="Gene3D" id="2.70.98.50">
    <property type="entry name" value="putative glycoside hydrolase family protein from bacillus halodurans"/>
    <property type="match status" value="1"/>
</dbReference>
<dbReference type="Gene3D" id="2.60.40.1180">
    <property type="entry name" value="Golgi alpha-mannosidase II"/>
    <property type="match status" value="1"/>
</dbReference>